<dbReference type="Pfam" id="PF13202">
    <property type="entry name" value="EF-hand_5"/>
    <property type="match status" value="4"/>
</dbReference>
<feature type="compositionally biased region" description="Gly residues" evidence="1">
    <location>
        <begin position="84"/>
        <end position="100"/>
    </location>
</feature>
<dbReference type="Gene3D" id="1.10.238.10">
    <property type="entry name" value="EF-hand"/>
    <property type="match status" value="2"/>
</dbReference>
<gene>
    <name evidence="3" type="ORF">METZ01_LOCUS106628</name>
</gene>
<dbReference type="AlphaFoldDB" id="A0A381WMQ3"/>
<dbReference type="GO" id="GO:0005509">
    <property type="term" value="F:calcium ion binding"/>
    <property type="evidence" value="ECO:0007669"/>
    <property type="project" value="InterPro"/>
</dbReference>
<feature type="domain" description="EF-hand" evidence="2">
    <location>
        <begin position="100"/>
        <end position="135"/>
    </location>
</feature>
<accession>A0A381WMQ3</accession>
<name>A0A381WMQ3_9ZZZZ</name>
<dbReference type="PROSITE" id="PS50222">
    <property type="entry name" value="EF_HAND_2"/>
    <property type="match status" value="1"/>
</dbReference>
<evidence type="ECO:0000313" key="3">
    <source>
        <dbReference type="EMBL" id="SVA53774.1"/>
    </source>
</evidence>
<feature type="compositionally biased region" description="Polar residues" evidence="1">
    <location>
        <begin position="17"/>
        <end position="28"/>
    </location>
</feature>
<dbReference type="EMBL" id="UINC01012294">
    <property type="protein sequence ID" value="SVA53774.1"/>
    <property type="molecule type" value="Genomic_DNA"/>
</dbReference>
<dbReference type="InterPro" id="IPR011992">
    <property type="entry name" value="EF-hand-dom_pair"/>
</dbReference>
<dbReference type="InterPro" id="IPR002048">
    <property type="entry name" value="EF_hand_dom"/>
</dbReference>
<dbReference type="PROSITE" id="PS00018">
    <property type="entry name" value="EF_HAND_1"/>
    <property type="match status" value="2"/>
</dbReference>
<protein>
    <recommendedName>
        <fullName evidence="2">EF-hand domain-containing protein</fullName>
    </recommendedName>
</protein>
<sequence>MRSCFIVILLLVGSVMQAQQQPRQSPNRGGSFGRQMDANGDGKITRDEFPGPKEMFDQFDKDKNNSLSSEERDAMRQSRIRGGFSRGNSGGGFRRPGQGQGNTMAQELFGAVDANKDSKLSPKEWQSYFGKILTEADKDKNGNLSAEEWQAWRQRKQSRSSGRPDRGLKVGALAPKVSAEFMTQKGSMDFSKIKHLSVVIFGSYT</sequence>
<reference evidence="3" key="1">
    <citation type="submission" date="2018-05" db="EMBL/GenBank/DDBJ databases">
        <authorList>
            <person name="Lanie J.A."/>
            <person name="Ng W.-L."/>
            <person name="Kazmierczak K.M."/>
            <person name="Andrzejewski T.M."/>
            <person name="Davidsen T.M."/>
            <person name="Wayne K.J."/>
            <person name="Tettelin H."/>
            <person name="Glass J.I."/>
            <person name="Rusch D."/>
            <person name="Podicherti R."/>
            <person name="Tsui H.-C.T."/>
            <person name="Winkler M.E."/>
        </authorList>
    </citation>
    <scope>NUCLEOTIDE SEQUENCE</scope>
</reference>
<evidence type="ECO:0000256" key="1">
    <source>
        <dbReference type="SAM" id="MobiDB-lite"/>
    </source>
</evidence>
<feature type="region of interest" description="Disordered" evidence="1">
    <location>
        <begin position="17"/>
        <end position="102"/>
    </location>
</feature>
<dbReference type="SMART" id="SM00054">
    <property type="entry name" value="EFh"/>
    <property type="match status" value="2"/>
</dbReference>
<dbReference type="InterPro" id="IPR018247">
    <property type="entry name" value="EF_Hand_1_Ca_BS"/>
</dbReference>
<dbReference type="SUPFAM" id="SSF47473">
    <property type="entry name" value="EF-hand"/>
    <property type="match status" value="1"/>
</dbReference>
<organism evidence="3">
    <name type="scientific">marine metagenome</name>
    <dbReference type="NCBI Taxonomy" id="408172"/>
    <lineage>
        <taxon>unclassified sequences</taxon>
        <taxon>metagenomes</taxon>
        <taxon>ecological metagenomes</taxon>
    </lineage>
</organism>
<evidence type="ECO:0000259" key="2">
    <source>
        <dbReference type="PROSITE" id="PS50222"/>
    </source>
</evidence>
<proteinExistence type="predicted"/>
<feature type="compositionally biased region" description="Basic and acidic residues" evidence="1">
    <location>
        <begin position="43"/>
        <end position="76"/>
    </location>
</feature>